<dbReference type="HOGENOM" id="CLU_2689611_0_0_1"/>
<accession>A0A0C3QSB5</accession>
<gene>
    <name evidence="2" type="ORF">M407DRAFT_19325</name>
</gene>
<proteinExistence type="predicted"/>
<dbReference type="AlphaFoldDB" id="A0A0C3QSB5"/>
<keyword evidence="3" id="KW-1185">Reference proteome</keyword>
<evidence type="ECO:0000313" key="2">
    <source>
        <dbReference type="EMBL" id="KIO31816.1"/>
    </source>
</evidence>
<dbReference type="OrthoDB" id="3224265at2759"/>
<dbReference type="EMBL" id="KN822960">
    <property type="protein sequence ID" value="KIO31816.1"/>
    <property type="molecule type" value="Genomic_DNA"/>
</dbReference>
<feature type="compositionally biased region" description="Polar residues" evidence="1">
    <location>
        <begin position="1"/>
        <end position="10"/>
    </location>
</feature>
<dbReference type="Proteomes" id="UP000054248">
    <property type="component" value="Unassembled WGS sequence"/>
</dbReference>
<sequence>MNVPVQNTLNPPAFEIPDPPDEFGQDGGKFYRCYDALAEEIDEDMAKGLKEQLDGMLILRQFRIPRAYHPSSIR</sequence>
<reference evidence="2 3" key="1">
    <citation type="submission" date="2014-04" db="EMBL/GenBank/DDBJ databases">
        <authorList>
            <consortium name="DOE Joint Genome Institute"/>
            <person name="Kuo A."/>
            <person name="Girlanda M."/>
            <person name="Perotto S."/>
            <person name="Kohler A."/>
            <person name="Nagy L.G."/>
            <person name="Floudas D."/>
            <person name="Copeland A."/>
            <person name="Barry K.W."/>
            <person name="Cichocki N."/>
            <person name="Veneault-Fourrey C."/>
            <person name="LaButti K."/>
            <person name="Lindquist E.A."/>
            <person name="Lipzen A."/>
            <person name="Lundell T."/>
            <person name="Morin E."/>
            <person name="Murat C."/>
            <person name="Sun H."/>
            <person name="Tunlid A."/>
            <person name="Henrissat B."/>
            <person name="Grigoriev I.V."/>
            <person name="Hibbett D.S."/>
            <person name="Martin F."/>
            <person name="Nordberg H.P."/>
            <person name="Cantor M.N."/>
            <person name="Hua S.X."/>
        </authorList>
    </citation>
    <scope>NUCLEOTIDE SEQUENCE [LARGE SCALE GENOMIC DNA]</scope>
    <source>
        <strain evidence="2 3">MUT 4182</strain>
    </source>
</reference>
<organism evidence="2 3">
    <name type="scientific">Tulasnella calospora MUT 4182</name>
    <dbReference type="NCBI Taxonomy" id="1051891"/>
    <lineage>
        <taxon>Eukaryota</taxon>
        <taxon>Fungi</taxon>
        <taxon>Dikarya</taxon>
        <taxon>Basidiomycota</taxon>
        <taxon>Agaricomycotina</taxon>
        <taxon>Agaricomycetes</taxon>
        <taxon>Cantharellales</taxon>
        <taxon>Tulasnellaceae</taxon>
        <taxon>Tulasnella</taxon>
    </lineage>
</organism>
<evidence type="ECO:0000313" key="3">
    <source>
        <dbReference type="Proteomes" id="UP000054248"/>
    </source>
</evidence>
<name>A0A0C3QSB5_9AGAM</name>
<protein>
    <submittedName>
        <fullName evidence="2">Uncharacterized protein</fullName>
    </submittedName>
</protein>
<feature type="region of interest" description="Disordered" evidence="1">
    <location>
        <begin position="1"/>
        <end position="20"/>
    </location>
</feature>
<evidence type="ECO:0000256" key="1">
    <source>
        <dbReference type="SAM" id="MobiDB-lite"/>
    </source>
</evidence>
<reference evidence="3" key="2">
    <citation type="submission" date="2015-01" db="EMBL/GenBank/DDBJ databases">
        <title>Evolutionary Origins and Diversification of the Mycorrhizal Mutualists.</title>
        <authorList>
            <consortium name="DOE Joint Genome Institute"/>
            <consortium name="Mycorrhizal Genomics Consortium"/>
            <person name="Kohler A."/>
            <person name="Kuo A."/>
            <person name="Nagy L.G."/>
            <person name="Floudas D."/>
            <person name="Copeland A."/>
            <person name="Barry K.W."/>
            <person name="Cichocki N."/>
            <person name="Veneault-Fourrey C."/>
            <person name="LaButti K."/>
            <person name="Lindquist E.A."/>
            <person name="Lipzen A."/>
            <person name="Lundell T."/>
            <person name="Morin E."/>
            <person name="Murat C."/>
            <person name="Riley R."/>
            <person name="Ohm R."/>
            <person name="Sun H."/>
            <person name="Tunlid A."/>
            <person name="Henrissat B."/>
            <person name="Grigoriev I.V."/>
            <person name="Hibbett D.S."/>
            <person name="Martin F."/>
        </authorList>
    </citation>
    <scope>NUCLEOTIDE SEQUENCE [LARGE SCALE GENOMIC DNA]</scope>
    <source>
        <strain evidence="3">MUT 4182</strain>
    </source>
</reference>